<evidence type="ECO:0000256" key="4">
    <source>
        <dbReference type="ARBA" id="ARBA00022691"/>
    </source>
</evidence>
<keyword evidence="2" id="KW-0489">Methyltransferase</keyword>
<dbReference type="Pfam" id="PF07669">
    <property type="entry name" value="Eco57I"/>
    <property type="match status" value="1"/>
</dbReference>
<sequence length="1217" mass="139646">MSLDLTGITNENEYYSHHYLSSIFEGDLKDTFSQWQTMEDNYREAVKAESQKSDPFAEQCAPWIRLRSLSQDFFRLQNQLEKDRDLQSRLQLQNAFFAKLTTALGYHWQPAMLNLGDAGDIPVLAEVAHGSNPALWVLGALNTAEDKDDPLNLTLKKEQWLYGHEPQAALLNPGLEDLINKVIFGLDRPPRWILLLSDAQLLLIDRSKWHEKRLLRFDLAEIFGRREDSTFKAMTALLVKDHLTPEQGLCLMDSLDENAHKHAFAVSEDLKFALRECVELLGNEAMRYWREQSKEKVYTEVMAAHLSRECLRYMYRLLFLFYIEARPELDYVPIKSSSAYLKGYSLESLRNLEMTPLHTEEAQQGTYISDSIQLMFELIDQGFHAHPNKDLHAYCGDAEAFSIAPLKSHLFDPKSTPTLNRVRFPNQVMQQIIQLMSLTRPGSGRYQRRGRISYAQLGINQLGAVYEALLSYKGFFAPHDLYEVKKAGSQPNELDSAYFVPEPELKHYTEAERALNEKGGFKVYSKGTFIYRMSGREREKSASYYTPEVLTQALVKYALKELLQDKSADDILRLKVLEPAMGSAAFLNEAINQLAAAYIQRKEKESGERLAHENYADELQKVKLYLADNNVFGIDLNPVAVELAEVSLWLNSIHKSGFVPWFGLQLFNGNSLIGARRQVFSPDVLNKSKKEQLWFNQTPSRLNPYGLREANTPLNRHSGREAGIQSQGCEAMNDKFDIHPCTLDSGNPCRNDDSALFAETSSTDHNNQPLLSERGKRIYHFLLPDPGMAHYQDKVVKGLATEAIKTINDWRKESCKAFSAEHIKQLQTFSGKIDELWQAHSRDQARIRDKTTDPFNIWGQPEDQRPQRSLLSQKDRILAQERESKDLKNSSPYRRLKLVMDYWCALWFWPINQAELLPDRNQYFFDLNWLLMGGTLEPITEPGQTAELFPDTLPQQLTMDFNDRFGQLDIEKILRDNPRLNLANRLAEQYHFFHWELELADIFADNGGFDLILGNPPWLKVEWQEAGIMGDANPLFVLRNFSASQLNKLREQSFSGYPKLQADYFAEFEQSEGAQNFLNAQVNYPLLKGIQTNLYKCFLPQAWMANNPKGVAGFLHPEGIYDDPKGGLFRAAIYPRLRAHFQFHNEMDLFAEVHHATKFSINIYSVNVTAHFQHLANLFIPQTINPDISSAPENCSKIRTKFWKTGNVEKSMAKAGN</sequence>
<evidence type="ECO:0000313" key="7">
    <source>
        <dbReference type="EMBL" id="CAA9891607.1"/>
    </source>
</evidence>
<comment type="caution">
    <text evidence="7">The sequence shown here is derived from an EMBL/GenBank/DDBJ whole genome shotgun (WGS) entry which is preliminary data.</text>
</comment>
<keyword evidence="3" id="KW-0808">Transferase</keyword>
<keyword evidence="4" id="KW-0949">S-adenosyl-L-methionine</keyword>
<dbReference type="AlphaFoldDB" id="A0A8S0Y6K9"/>
<evidence type="ECO:0000313" key="8">
    <source>
        <dbReference type="Proteomes" id="UP000494216"/>
    </source>
</evidence>
<dbReference type="SUPFAM" id="SSF53335">
    <property type="entry name" value="S-adenosyl-L-methionine-dependent methyltransferases"/>
    <property type="match status" value="1"/>
</dbReference>
<keyword evidence="8" id="KW-1185">Reference proteome</keyword>
<evidence type="ECO:0000259" key="6">
    <source>
        <dbReference type="Pfam" id="PF07669"/>
    </source>
</evidence>
<dbReference type="PANTHER" id="PTHR33841:SF1">
    <property type="entry name" value="DNA METHYLTRANSFERASE A"/>
    <property type="match status" value="1"/>
</dbReference>
<dbReference type="EMBL" id="CADCXN010000075">
    <property type="protein sequence ID" value="CAA9891607.1"/>
    <property type="molecule type" value="Genomic_DNA"/>
</dbReference>
<reference evidence="7 8" key="1">
    <citation type="submission" date="2020-02" db="EMBL/GenBank/DDBJ databases">
        <authorList>
            <person name="Hogendoorn C."/>
        </authorList>
    </citation>
    <scope>NUCLEOTIDE SEQUENCE [LARGE SCALE GENOMIC DNA]</scope>
    <source>
        <strain evidence="7">METHB21</strain>
    </source>
</reference>
<dbReference type="InterPro" id="IPR050953">
    <property type="entry name" value="N4_N6_ade-DNA_methylase"/>
</dbReference>
<gene>
    <name evidence="7" type="ORF">METHB2_450022</name>
</gene>
<organism evidence="7 8">
    <name type="scientific">Candidatus Methylobacter favarea</name>
    <dbReference type="NCBI Taxonomy" id="2707345"/>
    <lineage>
        <taxon>Bacteria</taxon>
        <taxon>Pseudomonadati</taxon>
        <taxon>Pseudomonadota</taxon>
        <taxon>Gammaproteobacteria</taxon>
        <taxon>Methylococcales</taxon>
        <taxon>Methylococcaceae</taxon>
        <taxon>Methylobacter</taxon>
    </lineage>
</organism>
<evidence type="ECO:0000256" key="1">
    <source>
        <dbReference type="ARBA" id="ARBA00011900"/>
    </source>
</evidence>
<dbReference type="GO" id="GO:0009007">
    <property type="term" value="F:site-specific DNA-methyltransferase (adenine-specific) activity"/>
    <property type="evidence" value="ECO:0007669"/>
    <property type="project" value="UniProtKB-EC"/>
</dbReference>
<proteinExistence type="predicted"/>
<protein>
    <recommendedName>
        <fullName evidence="1">site-specific DNA-methyltransferase (adenine-specific)</fullName>
        <ecNumber evidence="1">2.1.1.72</ecNumber>
    </recommendedName>
</protein>
<dbReference type="PANTHER" id="PTHR33841">
    <property type="entry name" value="DNA METHYLTRANSFERASE YEEA-RELATED"/>
    <property type="match status" value="1"/>
</dbReference>
<comment type="catalytic activity">
    <reaction evidence="5">
        <text>a 2'-deoxyadenosine in DNA + S-adenosyl-L-methionine = an N(6)-methyl-2'-deoxyadenosine in DNA + S-adenosyl-L-homocysteine + H(+)</text>
        <dbReference type="Rhea" id="RHEA:15197"/>
        <dbReference type="Rhea" id="RHEA-COMP:12418"/>
        <dbReference type="Rhea" id="RHEA-COMP:12419"/>
        <dbReference type="ChEBI" id="CHEBI:15378"/>
        <dbReference type="ChEBI" id="CHEBI:57856"/>
        <dbReference type="ChEBI" id="CHEBI:59789"/>
        <dbReference type="ChEBI" id="CHEBI:90615"/>
        <dbReference type="ChEBI" id="CHEBI:90616"/>
        <dbReference type="EC" id="2.1.1.72"/>
    </reaction>
</comment>
<dbReference type="InterPro" id="IPR029063">
    <property type="entry name" value="SAM-dependent_MTases_sf"/>
</dbReference>
<dbReference type="GO" id="GO:0006304">
    <property type="term" value="P:DNA modification"/>
    <property type="evidence" value="ECO:0007669"/>
    <property type="project" value="InterPro"/>
</dbReference>
<evidence type="ECO:0000256" key="2">
    <source>
        <dbReference type="ARBA" id="ARBA00022603"/>
    </source>
</evidence>
<dbReference type="RefSeq" id="WP_174626455.1">
    <property type="nucleotide sequence ID" value="NZ_CADCXN010000075.1"/>
</dbReference>
<name>A0A8S0Y6K9_9GAMM</name>
<dbReference type="InterPro" id="IPR002052">
    <property type="entry name" value="DNA_methylase_N6_adenine_CS"/>
</dbReference>
<dbReference type="GO" id="GO:0003676">
    <property type="term" value="F:nucleic acid binding"/>
    <property type="evidence" value="ECO:0007669"/>
    <property type="project" value="InterPro"/>
</dbReference>
<dbReference type="Proteomes" id="UP000494216">
    <property type="component" value="Unassembled WGS sequence"/>
</dbReference>
<dbReference type="EC" id="2.1.1.72" evidence="1"/>
<dbReference type="GO" id="GO:0032259">
    <property type="term" value="P:methylation"/>
    <property type="evidence" value="ECO:0007669"/>
    <property type="project" value="UniProtKB-KW"/>
</dbReference>
<feature type="domain" description="Type II methyltransferase M.TaqI-like" evidence="6">
    <location>
        <begin position="971"/>
        <end position="1022"/>
    </location>
</feature>
<accession>A0A8S0Y6K9</accession>
<evidence type="ECO:0000256" key="5">
    <source>
        <dbReference type="ARBA" id="ARBA00047942"/>
    </source>
</evidence>
<dbReference type="PROSITE" id="PS00092">
    <property type="entry name" value="N6_MTASE"/>
    <property type="match status" value="1"/>
</dbReference>
<evidence type="ECO:0000256" key="3">
    <source>
        <dbReference type="ARBA" id="ARBA00022679"/>
    </source>
</evidence>
<dbReference type="Gene3D" id="3.40.50.150">
    <property type="entry name" value="Vaccinia Virus protein VP39"/>
    <property type="match status" value="2"/>
</dbReference>
<dbReference type="InterPro" id="IPR011639">
    <property type="entry name" value="MethylTrfase_TaqI-like_dom"/>
</dbReference>